<dbReference type="OrthoDB" id="10017778at2"/>
<evidence type="ECO:0000313" key="3">
    <source>
        <dbReference type="Proteomes" id="UP000053235"/>
    </source>
</evidence>
<organism evidence="2 3">
    <name type="scientific">Roseibium alexandrii</name>
    <dbReference type="NCBI Taxonomy" id="388408"/>
    <lineage>
        <taxon>Bacteria</taxon>
        <taxon>Pseudomonadati</taxon>
        <taxon>Pseudomonadota</taxon>
        <taxon>Alphaproteobacteria</taxon>
        <taxon>Hyphomicrobiales</taxon>
        <taxon>Stappiaceae</taxon>
        <taxon>Roseibium</taxon>
    </lineage>
</organism>
<evidence type="ECO:0000256" key="1">
    <source>
        <dbReference type="SAM" id="MobiDB-lite"/>
    </source>
</evidence>
<keyword evidence="3" id="KW-1185">Reference proteome</keyword>
<evidence type="ECO:0000313" key="2">
    <source>
        <dbReference type="EMBL" id="CTQ77687.1"/>
    </source>
</evidence>
<dbReference type="EMBL" id="CXWD01000040">
    <property type="protein sequence ID" value="CTQ77687.1"/>
    <property type="molecule type" value="Genomic_DNA"/>
</dbReference>
<dbReference type="AlphaFoldDB" id="A0A0M7ASR7"/>
<protein>
    <submittedName>
        <fullName evidence="2">Uncharacterized protein</fullName>
    </submittedName>
</protein>
<sequence length="218" mass="23920">MIPQLSGGATQQLPRQQQSTSQEKAAARTERAEFGLDVKITASEGPLTLAVGEHALYTSEEWLEAKDDMNEASVALEMEKAYTFIRERLAEVEKMEPVPARELTGQEAATARDLFANADPFLVTETGQRSFRDGDTQYNFFPDGKVTVHQAGVPTSEEEKNFWLEDALKSLANLEKATGGLTLDELRANYEAASQRLDEIVDRAAATGTSGQIYDTVA</sequence>
<gene>
    <name evidence="2" type="ORF">LAX5112_05014</name>
</gene>
<proteinExistence type="predicted"/>
<feature type="compositionally biased region" description="Low complexity" evidence="1">
    <location>
        <begin position="10"/>
        <end position="22"/>
    </location>
</feature>
<reference evidence="3" key="1">
    <citation type="submission" date="2015-07" db="EMBL/GenBank/DDBJ databases">
        <authorList>
            <person name="Rodrigo-Torres Lidia"/>
            <person name="Arahal R.David."/>
        </authorList>
    </citation>
    <scope>NUCLEOTIDE SEQUENCE [LARGE SCALE GENOMIC DNA]</scope>
    <source>
        <strain evidence="3">CECT 5112</strain>
    </source>
</reference>
<feature type="region of interest" description="Disordered" evidence="1">
    <location>
        <begin position="1"/>
        <end position="30"/>
    </location>
</feature>
<accession>A0A0M7ASR7</accession>
<dbReference type="RefSeq" id="WP_055674137.1">
    <property type="nucleotide sequence ID" value="NZ_CXWD01000040.1"/>
</dbReference>
<dbReference type="Proteomes" id="UP000053235">
    <property type="component" value="Unassembled WGS sequence"/>
</dbReference>
<name>A0A0M7ASR7_9HYPH</name>